<dbReference type="InterPro" id="IPR025249">
    <property type="entry name" value="TF_NusA_KH_1st"/>
</dbReference>
<evidence type="ECO:0000259" key="8">
    <source>
        <dbReference type="SMART" id="SM00322"/>
    </source>
</evidence>
<comment type="function">
    <text evidence="7">Participates in both transcription termination and antitermination.</text>
</comment>
<dbReference type="GO" id="GO:0031564">
    <property type="term" value="P:transcription antitermination"/>
    <property type="evidence" value="ECO:0007669"/>
    <property type="project" value="UniProtKB-UniRule"/>
</dbReference>
<dbReference type="Gene3D" id="2.40.50.140">
    <property type="entry name" value="Nucleic acid-binding proteins"/>
    <property type="match status" value="1"/>
</dbReference>
<dbReference type="PROSITE" id="PS50084">
    <property type="entry name" value="KH_TYPE_1"/>
    <property type="match status" value="1"/>
</dbReference>
<name>A0A2N6SZQ2_9CORY</name>
<dbReference type="GO" id="GO:0003746">
    <property type="term" value="F:translation elongation factor activity"/>
    <property type="evidence" value="ECO:0007669"/>
    <property type="project" value="UniProtKB-KW"/>
</dbReference>
<dbReference type="NCBIfam" id="TIGR01953">
    <property type="entry name" value="NusA"/>
    <property type="match status" value="1"/>
</dbReference>
<dbReference type="Gene3D" id="3.30.1480.10">
    <property type="entry name" value="NusA, N-terminal domain"/>
    <property type="match status" value="1"/>
</dbReference>
<evidence type="ECO:0000256" key="5">
    <source>
        <dbReference type="ARBA" id="ARBA00023015"/>
    </source>
</evidence>
<gene>
    <name evidence="7" type="primary">nusA</name>
    <name evidence="9" type="ORF">CJ204_05275</name>
</gene>
<dbReference type="Pfam" id="PF26594">
    <property type="entry name" value="KH_NusA_2nd"/>
    <property type="match status" value="1"/>
</dbReference>
<dbReference type="InterPro" id="IPR009019">
    <property type="entry name" value="KH_sf_prok-type"/>
</dbReference>
<dbReference type="CDD" id="cd04455">
    <property type="entry name" value="S1_NusA"/>
    <property type="match status" value="1"/>
</dbReference>
<keyword evidence="5 7" id="KW-0805">Transcription regulation</keyword>
<feature type="domain" description="K Homology" evidence="8">
    <location>
        <begin position="214"/>
        <end position="287"/>
    </location>
</feature>
<dbReference type="InterPro" id="IPR030842">
    <property type="entry name" value="TF_NusA_bacterial"/>
</dbReference>
<dbReference type="GO" id="GO:0005829">
    <property type="term" value="C:cytosol"/>
    <property type="evidence" value="ECO:0007669"/>
    <property type="project" value="TreeGrafter"/>
</dbReference>
<dbReference type="InterPro" id="IPR036555">
    <property type="entry name" value="NusA_N_sf"/>
</dbReference>
<dbReference type="RefSeq" id="WP_102212559.1">
    <property type="nucleotide sequence ID" value="NZ_PNHF01000009.1"/>
</dbReference>
<comment type="subcellular location">
    <subcellularLocation>
        <location evidence="7">Cytoplasm</location>
    </subcellularLocation>
</comment>
<evidence type="ECO:0000256" key="1">
    <source>
        <dbReference type="ARBA" id="ARBA00022472"/>
    </source>
</evidence>
<accession>A0A2N6SZQ2</accession>
<dbReference type="FunFam" id="3.30.300.20:FF:000002">
    <property type="entry name" value="Transcription termination/antitermination protein NusA"/>
    <property type="match status" value="1"/>
</dbReference>
<keyword evidence="4 7" id="KW-0694">RNA-binding</keyword>
<evidence type="ECO:0000256" key="2">
    <source>
        <dbReference type="ARBA" id="ARBA00022490"/>
    </source>
</evidence>
<comment type="similarity">
    <text evidence="7">Belongs to the NusA family.</text>
</comment>
<dbReference type="STRING" id="1725.WU86_09030"/>
<keyword evidence="9" id="KW-0648">Protein biosynthesis</keyword>
<keyword evidence="2 7" id="KW-0963">Cytoplasm</keyword>
<reference evidence="9 10" key="1">
    <citation type="submission" date="2017-09" db="EMBL/GenBank/DDBJ databases">
        <title>Bacterial strain isolated from the female urinary microbiota.</title>
        <authorList>
            <person name="Thomas-White K."/>
            <person name="Kumar N."/>
            <person name="Forster S."/>
            <person name="Putonti C."/>
            <person name="Lawley T."/>
            <person name="Wolfe A.J."/>
        </authorList>
    </citation>
    <scope>NUCLEOTIDE SEQUENCE [LARGE SCALE GENOMIC DNA]</scope>
    <source>
        <strain evidence="9 10">UMB0908</strain>
    </source>
</reference>
<comment type="subunit">
    <text evidence="7">Monomer. Binds directly to the core enzyme of the DNA-dependent RNA polymerase and to nascent RNA.</text>
</comment>
<dbReference type="PANTHER" id="PTHR22648:SF0">
    <property type="entry name" value="TRANSCRIPTION TERMINATION_ANTITERMINATION PROTEIN NUSA"/>
    <property type="match status" value="1"/>
</dbReference>
<dbReference type="FunFam" id="3.30.300.20:FF:000005">
    <property type="entry name" value="Transcription termination/antitermination protein NusA"/>
    <property type="match status" value="1"/>
</dbReference>
<dbReference type="AlphaFoldDB" id="A0A2N6SZQ2"/>
<dbReference type="SMART" id="SM00322">
    <property type="entry name" value="KH"/>
    <property type="match status" value="2"/>
</dbReference>
<dbReference type="GO" id="GO:0006353">
    <property type="term" value="P:DNA-templated transcription termination"/>
    <property type="evidence" value="ECO:0007669"/>
    <property type="project" value="UniProtKB-UniRule"/>
</dbReference>
<keyword evidence="6 7" id="KW-0804">Transcription</keyword>
<sequence>MKIELAALRTLEKERGIPFGEMIGLLGRALREAYRGTDSPAKYARVDIDYDSGEVTVFAQERDEEGNLVAEWDDTPEDFGRIAAYPVRQTILQRLRDAESDKVMGEYADLENQVISGVVQRDVRANEKGIIVVHIGSEAHGRDGILLPAEQLPGETLEHGDRAKCYVVGVNKTPRGVAINLSRTHPELVRKLFELEVPEVADGAVELVSITREAGHRSKVAVQPTVKGLNAKGACIGPRGQRVSAIMNELGGEKIDIIDYDEDPAKFVGNALAPAKVISVEVLDAEERQARVVVPDYQLSLAIGREGQNARLAARLTGWRIDIHSDAEIAEAEAGAPGAEAGTVE</sequence>
<dbReference type="PANTHER" id="PTHR22648">
    <property type="entry name" value="TRANSCRIPTION TERMINATION FACTOR NUSA"/>
    <property type="match status" value="1"/>
</dbReference>
<dbReference type="SUPFAM" id="SSF69705">
    <property type="entry name" value="Transcription factor NusA, N-terminal domain"/>
    <property type="match status" value="1"/>
</dbReference>
<evidence type="ECO:0000313" key="9">
    <source>
        <dbReference type="EMBL" id="PMC62557.1"/>
    </source>
</evidence>
<dbReference type="GO" id="GO:0003700">
    <property type="term" value="F:DNA-binding transcription factor activity"/>
    <property type="evidence" value="ECO:0007669"/>
    <property type="project" value="InterPro"/>
</dbReference>
<evidence type="ECO:0000313" key="10">
    <source>
        <dbReference type="Proteomes" id="UP000235363"/>
    </source>
</evidence>
<proteinExistence type="inferred from homology"/>
<keyword evidence="3 7" id="KW-0889">Transcription antitermination</keyword>
<keyword evidence="9" id="KW-0251">Elongation factor</keyword>
<evidence type="ECO:0000256" key="7">
    <source>
        <dbReference type="HAMAP-Rule" id="MF_00945"/>
    </source>
</evidence>
<dbReference type="SUPFAM" id="SSF50249">
    <property type="entry name" value="Nucleic acid-binding proteins"/>
    <property type="match status" value="1"/>
</dbReference>
<feature type="domain" description="K Homology" evidence="8">
    <location>
        <begin position="288"/>
        <end position="339"/>
    </location>
</feature>
<comment type="caution">
    <text evidence="9">The sequence shown here is derived from an EMBL/GenBank/DDBJ whole genome shotgun (WGS) entry which is preliminary data.</text>
</comment>
<dbReference type="Gene3D" id="3.30.300.20">
    <property type="match status" value="2"/>
</dbReference>
<keyword evidence="1 7" id="KW-0806">Transcription termination</keyword>
<dbReference type="InterPro" id="IPR015946">
    <property type="entry name" value="KH_dom-like_a/b"/>
</dbReference>
<evidence type="ECO:0000256" key="6">
    <source>
        <dbReference type="ARBA" id="ARBA00023163"/>
    </source>
</evidence>
<dbReference type="HAMAP" id="MF_00945_B">
    <property type="entry name" value="NusA_B"/>
    <property type="match status" value="1"/>
</dbReference>
<organism evidence="9 10">
    <name type="scientific">Corynebacterium xerosis</name>
    <dbReference type="NCBI Taxonomy" id="1725"/>
    <lineage>
        <taxon>Bacteria</taxon>
        <taxon>Bacillati</taxon>
        <taxon>Actinomycetota</taxon>
        <taxon>Actinomycetes</taxon>
        <taxon>Mycobacteriales</taxon>
        <taxon>Corynebacteriaceae</taxon>
        <taxon>Corynebacterium</taxon>
    </lineage>
</organism>
<dbReference type="InterPro" id="IPR058582">
    <property type="entry name" value="KH_NusA_2nd"/>
</dbReference>
<dbReference type="InterPro" id="IPR010213">
    <property type="entry name" value="TF_NusA"/>
</dbReference>
<dbReference type="Pfam" id="PF13184">
    <property type="entry name" value="KH_NusA_1st"/>
    <property type="match status" value="1"/>
</dbReference>
<dbReference type="InterPro" id="IPR004087">
    <property type="entry name" value="KH_dom"/>
</dbReference>
<dbReference type="EMBL" id="PNHF01000009">
    <property type="protein sequence ID" value="PMC62557.1"/>
    <property type="molecule type" value="Genomic_DNA"/>
</dbReference>
<dbReference type="GO" id="GO:0003723">
    <property type="term" value="F:RNA binding"/>
    <property type="evidence" value="ECO:0007669"/>
    <property type="project" value="UniProtKB-UniRule"/>
</dbReference>
<protein>
    <recommendedName>
        <fullName evidence="7">Transcription termination/antitermination protein NusA</fullName>
    </recommendedName>
</protein>
<dbReference type="SUPFAM" id="SSF54814">
    <property type="entry name" value="Prokaryotic type KH domain (KH-domain type II)"/>
    <property type="match status" value="2"/>
</dbReference>
<dbReference type="Proteomes" id="UP000235363">
    <property type="component" value="Unassembled WGS sequence"/>
</dbReference>
<dbReference type="CDD" id="cd02134">
    <property type="entry name" value="KH-II_NusA_rpt1"/>
    <property type="match status" value="1"/>
</dbReference>
<evidence type="ECO:0000256" key="3">
    <source>
        <dbReference type="ARBA" id="ARBA00022814"/>
    </source>
</evidence>
<dbReference type="CDD" id="cd22529">
    <property type="entry name" value="KH-II_NusA_rpt2"/>
    <property type="match status" value="1"/>
</dbReference>
<dbReference type="InterPro" id="IPR012340">
    <property type="entry name" value="NA-bd_OB-fold"/>
</dbReference>
<evidence type="ECO:0000256" key="4">
    <source>
        <dbReference type="ARBA" id="ARBA00022884"/>
    </source>
</evidence>